<evidence type="ECO:0000313" key="1">
    <source>
        <dbReference type="EMBL" id="KKM22738.1"/>
    </source>
</evidence>
<reference evidence="1" key="1">
    <citation type="journal article" date="2015" name="Nature">
        <title>Complex archaea that bridge the gap between prokaryotes and eukaryotes.</title>
        <authorList>
            <person name="Spang A."/>
            <person name="Saw J.H."/>
            <person name="Jorgensen S.L."/>
            <person name="Zaremba-Niedzwiedzka K."/>
            <person name="Martijn J."/>
            <person name="Lind A.E."/>
            <person name="van Eijk R."/>
            <person name="Schleper C."/>
            <person name="Guy L."/>
            <person name="Ettema T.J."/>
        </authorList>
    </citation>
    <scope>NUCLEOTIDE SEQUENCE</scope>
</reference>
<organism evidence="1">
    <name type="scientific">marine sediment metagenome</name>
    <dbReference type="NCBI Taxonomy" id="412755"/>
    <lineage>
        <taxon>unclassified sequences</taxon>
        <taxon>metagenomes</taxon>
        <taxon>ecological metagenomes</taxon>
    </lineage>
</organism>
<sequence length="87" mass="9887">MKKADIKQEPKKKEIHVETIRGGYKNLILNALSEMSRHAVEKKTEKFVIQGREARELLTDAVAFEQALILTGLQKIQPATNITDITR</sequence>
<dbReference type="EMBL" id="LAZR01013270">
    <property type="protein sequence ID" value="KKM22738.1"/>
    <property type="molecule type" value="Genomic_DNA"/>
</dbReference>
<gene>
    <name evidence="1" type="ORF">LCGC14_1622250</name>
</gene>
<protein>
    <submittedName>
        <fullName evidence="1">Uncharacterized protein</fullName>
    </submittedName>
</protein>
<name>A0A0F9KKP7_9ZZZZ</name>
<dbReference type="AlphaFoldDB" id="A0A0F9KKP7"/>
<accession>A0A0F9KKP7</accession>
<proteinExistence type="predicted"/>
<comment type="caution">
    <text evidence="1">The sequence shown here is derived from an EMBL/GenBank/DDBJ whole genome shotgun (WGS) entry which is preliminary data.</text>
</comment>